<dbReference type="KEGG" id="ddd:Dda3937_00340"/>
<proteinExistence type="inferred from homology"/>
<evidence type="ECO:0000256" key="7">
    <source>
        <dbReference type="SAM" id="Phobius"/>
    </source>
</evidence>
<dbReference type="Proteomes" id="UP000006859">
    <property type="component" value="Chromosome"/>
</dbReference>
<feature type="transmembrane region" description="Helical" evidence="7">
    <location>
        <begin position="100"/>
        <end position="123"/>
    </location>
</feature>
<feature type="transmembrane region" description="Helical" evidence="7">
    <location>
        <begin position="282"/>
        <end position="306"/>
    </location>
</feature>
<evidence type="ECO:0000259" key="8">
    <source>
        <dbReference type="PROSITE" id="PS50850"/>
    </source>
</evidence>
<feature type="transmembrane region" description="Helical" evidence="7">
    <location>
        <begin position="405"/>
        <end position="427"/>
    </location>
</feature>
<dbReference type="eggNOG" id="COG2271">
    <property type="taxonomic scope" value="Bacteria"/>
</dbReference>
<dbReference type="InterPro" id="IPR011701">
    <property type="entry name" value="MFS"/>
</dbReference>
<dbReference type="PANTHER" id="PTHR11662">
    <property type="entry name" value="SOLUTE CARRIER FAMILY 17"/>
    <property type="match status" value="1"/>
</dbReference>
<dbReference type="InterPro" id="IPR020846">
    <property type="entry name" value="MFS_dom"/>
</dbReference>
<evidence type="ECO:0000256" key="3">
    <source>
        <dbReference type="ARBA" id="ARBA00022692"/>
    </source>
</evidence>
<feature type="transmembrane region" description="Helical" evidence="7">
    <location>
        <begin position="63"/>
        <end position="88"/>
    </location>
</feature>
<feature type="domain" description="Major facilitator superfamily (MFS) profile" evidence="8">
    <location>
        <begin position="30"/>
        <end position="432"/>
    </location>
</feature>
<evidence type="ECO:0000256" key="1">
    <source>
        <dbReference type="ARBA" id="ARBA00004651"/>
    </source>
</evidence>
<feature type="transmembrane region" description="Helical" evidence="7">
    <location>
        <begin position="377"/>
        <end position="399"/>
    </location>
</feature>
<evidence type="ECO:0000313" key="10">
    <source>
        <dbReference type="Proteomes" id="UP000006859"/>
    </source>
</evidence>
<dbReference type="AlphaFoldDB" id="E0SJU8"/>
<dbReference type="CDD" id="cd17319">
    <property type="entry name" value="MFS_ExuT_GudP_like"/>
    <property type="match status" value="1"/>
</dbReference>
<evidence type="ECO:0000313" key="9">
    <source>
        <dbReference type="EMBL" id="ADN00387.1"/>
    </source>
</evidence>
<dbReference type="InterPro" id="IPR036259">
    <property type="entry name" value="MFS_trans_sf"/>
</dbReference>
<comment type="similarity">
    <text evidence="6">Belongs to the major facilitator superfamily. Phthalate permease family.</text>
</comment>
<comment type="subcellular location">
    <subcellularLocation>
        <location evidence="1">Cell membrane</location>
        <topology evidence="1">Multi-pass membrane protein</topology>
    </subcellularLocation>
</comment>
<feature type="transmembrane region" description="Helical" evidence="7">
    <location>
        <begin position="26"/>
        <end position="43"/>
    </location>
</feature>
<gene>
    <name evidence="9" type="ordered locus">Dda3937_00340</name>
</gene>
<evidence type="ECO:0000256" key="4">
    <source>
        <dbReference type="ARBA" id="ARBA00022989"/>
    </source>
</evidence>
<dbReference type="PANTHER" id="PTHR11662:SF399">
    <property type="entry name" value="FI19708P1-RELATED"/>
    <property type="match status" value="1"/>
</dbReference>
<accession>E0SJU8</accession>
<dbReference type="GO" id="GO:0005886">
    <property type="term" value="C:plasma membrane"/>
    <property type="evidence" value="ECO:0007669"/>
    <property type="project" value="UniProtKB-SubCell"/>
</dbReference>
<dbReference type="Gene3D" id="1.20.1250.20">
    <property type="entry name" value="MFS general substrate transporter like domains"/>
    <property type="match status" value="2"/>
</dbReference>
<feature type="transmembrane region" description="Helical" evidence="7">
    <location>
        <begin position="318"/>
        <end position="336"/>
    </location>
</feature>
<evidence type="ECO:0000256" key="2">
    <source>
        <dbReference type="ARBA" id="ARBA00022475"/>
    </source>
</evidence>
<feature type="transmembrane region" description="Helical" evidence="7">
    <location>
        <begin position="244"/>
        <end position="262"/>
    </location>
</feature>
<dbReference type="STRING" id="198628.Dda3937_00340"/>
<reference evidence="9 10" key="1">
    <citation type="journal article" date="2011" name="J. Bacteriol.">
        <title>Genome sequence of the plant-pathogenic bacterium Dickeya dadantii 3937.</title>
        <authorList>
            <person name="Glasner J.D."/>
            <person name="Yang C.H."/>
            <person name="Reverchon S."/>
            <person name="Hugouvieux-Cotte-Pattat N."/>
            <person name="Condemine G."/>
            <person name="Bohin J.P."/>
            <person name="Van Gijsegem F."/>
            <person name="Yang S."/>
            <person name="Franza T."/>
            <person name="Expert D."/>
            <person name="Plunkett G. III"/>
            <person name="San Francisco M.J."/>
            <person name="Charkowski A.O."/>
            <person name="Py B."/>
            <person name="Bell K."/>
            <person name="Rauscher L."/>
            <person name="Rodriguez-Palenzuela P."/>
            <person name="Toussaint A."/>
            <person name="Holeva M.C."/>
            <person name="He S.Y."/>
            <person name="Douet V."/>
            <person name="Boccara M."/>
            <person name="Blanco C."/>
            <person name="Toth I."/>
            <person name="Anderson B.D."/>
            <person name="Biehl B.S."/>
            <person name="Mau B."/>
            <person name="Flynn S.M."/>
            <person name="Barras F."/>
            <person name="Lindeberg M."/>
            <person name="Birch P.R."/>
            <person name="Tsuyumu S."/>
            <person name="Shi X."/>
            <person name="Hibbing M."/>
            <person name="Yap M.N."/>
            <person name="Carpentier M."/>
            <person name="Dassa E."/>
            <person name="Umehara M."/>
            <person name="Kim J.F."/>
            <person name="Rusch M."/>
            <person name="Soni P."/>
            <person name="Mayhew G.F."/>
            <person name="Fouts D.E."/>
            <person name="Gill S.R."/>
            <person name="Blattner F.R."/>
            <person name="Keen N.T."/>
            <person name="Perna N.T."/>
        </authorList>
    </citation>
    <scope>NUCLEOTIDE SEQUENCE [LARGE SCALE GENOMIC DNA]</scope>
    <source>
        <strain evidence="9 10">3937</strain>
    </source>
</reference>
<dbReference type="InterPro" id="IPR050382">
    <property type="entry name" value="MFS_Na/Anion_cotransporter"/>
</dbReference>
<keyword evidence="10" id="KW-1185">Reference proteome</keyword>
<evidence type="ECO:0000256" key="5">
    <source>
        <dbReference type="ARBA" id="ARBA00023136"/>
    </source>
</evidence>
<keyword evidence="5 7" id="KW-0472">Membrane</keyword>
<organism evidence="9 10">
    <name type="scientific">Dickeya dadantii (strain 3937)</name>
    <name type="common">Erwinia chrysanthemi (strain 3937)</name>
    <dbReference type="NCBI Taxonomy" id="198628"/>
    <lineage>
        <taxon>Bacteria</taxon>
        <taxon>Pseudomonadati</taxon>
        <taxon>Pseudomonadota</taxon>
        <taxon>Gammaproteobacteria</taxon>
        <taxon>Enterobacterales</taxon>
        <taxon>Pectobacteriaceae</taxon>
        <taxon>Dickeya</taxon>
    </lineage>
</organism>
<keyword evidence="3 7" id="KW-0812">Transmembrane</keyword>
<dbReference type="Pfam" id="PF07690">
    <property type="entry name" value="MFS_1"/>
    <property type="match status" value="1"/>
</dbReference>
<name>E0SJU8_DICD3</name>
<keyword evidence="4 7" id="KW-1133">Transmembrane helix</keyword>
<feature type="transmembrane region" description="Helical" evidence="7">
    <location>
        <begin position="342"/>
        <end position="365"/>
    </location>
</feature>
<sequence length="435" mass="46921">MLIIMKNATSTLQDNTVITTSPITRLRWGIIFILLMAAVINYLDRANLSIANTTIAKEFGFSATQMGMLLSAFLWPYALANLPAGWLVDKLGPKKMFSGAVGLWSTFTVLAGFINGYSMFYGLRMLLGIAESPFFTSGIKITHRWFSARERGLPTAIINTGSQIANAVAPPILTVLLLTLGWRGMFIAIGLAGIPLLLVWLKFYREPTAAEERDIHAEAAAATSSDETAKSQPGWGALFRHKTTWFMILGNFSIMFTIWVYLTWLPGYLEKSLGFTLKQTGWIASIPFLAGILGVLCGGAISDRLIRRGVNTITARKIPIVMGAALAACFVAPIPFVSNTSLSILLLSLGYFCSQLPSGVIWTLATDIAPKEQVASLGAIQNFGGFLGAASAPIITGVILDATGVFTNVFFLGAGLLMLGALSYGLFVKKPLIEK</sequence>
<dbReference type="PIRSF" id="PIRSF002808">
    <property type="entry name" value="Hexose_phosphate_transp"/>
    <property type="match status" value="1"/>
</dbReference>
<feature type="transmembrane region" description="Helical" evidence="7">
    <location>
        <begin position="180"/>
        <end position="201"/>
    </location>
</feature>
<dbReference type="InterPro" id="IPR000849">
    <property type="entry name" value="Sugar_P_transporter"/>
</dbReference>
<dbReference type="GO" id="GO:0022857">
    <property type="term" value="F:transmembrane transporter activity"/>
    <property type="evidence" value="ECO:0007669"/>
    <property type="project" value="InterPro"/>
</dbReference>
<dbReference type="HOGENOM" id="CLU_001265_5_1_6"/>
<dbReference type="PROSITE" id="PS50850">
    <property type="entry name" value="MFS"/>
    <property type="match status" value="1"/>
</dbReference>
<evidence type="ECO:0000256" key="6">
    <source>
        <dbReference type="ARBA" id="ARBA00038514"/>
    </source>
</evidence>
<protein>
    <submittedName>
        <fullName evidence="9">D-galactonate transporter</fullName>
    </submittedName>
</protein>
<dbReference type="SUPFAM" id="SSF103473">
    <property type="entry name" value="MFS general substrate transporter"/>
    <property type="match status" value="1"/>
</dbReference>
<dbReference type="EMBL" id="CP002038">
    <property type="protein sequence ID" value="ADN00387.1"/>
    <property type="molecule type" value="Genomic_DNA"/>
</dbReference>
<keyword evidence="2" id="KW-1003">Cell membrane</keyword>